<evidence type="ECO:0000256" key="1">
    <source>
        <dbReference type="SAM" id="MobiDB-lite"/>
    </source>
</evidence>
<evidence type="ECO:0000313" key="2">
    <source>
        <dbReference type="EMBL" id="EMN88724.1"/>
    </source>
</evidence>
<accession>M6Q087</accession>
<sequence length="37" mass="4425">MLSQGRDPARFPIKNLESNQKSRMEAQKCFTQKWIRT</sequence>
<dbReference type="EMBL" id="AHNU02000073">
    <property type="protein sequence ID" value="EMN88724.1"/>
    <property type="molecule type" value="Genomic_DNA"/>
</dbReference>
<name>M6Q087_9LEPT</name>
<organism evidence="2 3">
    <name type="scientific">Leptospira weilii str. UI 13098</name>
    <dbReference type="NCBI Taxonomy" id="1088542"/>
    <lineage>
        <taxon>Bacteria</taxon>
        <taxon>Pseudomonadati</taxon>
        <taxon>Spirochaetota</taxon>
        <taxon>Spirochaetia</taxon>
        <taxon>Leptospirales</taxon>
        <taxon>Leptospiraceae</taxon>
        <taxon>Leptospira</taxon>
    </lineage>
</organism>
<dbReference type="Proteomes" id="UP000012118">
    <property type="component" value="Unassembled WGS sequence"/>
</dbReference>
<dbReference type="AlphaFoldDB" id="M6Q087"/>
<reference evidence="2 3" key="1">
    <citation type="submission" date="2013-01" db="EMBL/GenBank/DDBJ databases">
        <authorList>
            <person name="Harkins D.M."/>
            <person name="Durkin A.S."/>
            <person name="Brinkac L.M."/>
            <person name="Haft D.H."/>
            <person name="Selengut J.D."/>
            <person name="Sanka R."/>
            <person name="DePew J."/>
            <person name="Purushe J."/>
            <person name="Chanthongthip A."/>
            <person name="Lattana O."/>
            <person name="Phetsouvanh R."/>
            <person name="Newton P.N."/>
            <person name="Vinetz J.M."/>
            <person name="Sutton G.G."/>
            <person name="Nierman W.C."/>
            <person name="Fouts D.E."/>
        </authorList>
    </citation>
    <scope>NUCLEOTIDE SEQUENCE [LARGE SCALE GENOMIC DNA]</scope>
    <source>
        <strain evidence="2 3">UI 13098</strain>
    </source>
</reference>
<evidence type="ECO:0000313" key="3">
    <source>
        <dbReference type="Proteomes" id="UP000012118"/>
    </source>
</evidence>
<protein>
    <submittedName>
        <fullName evidence="2">Uncharacterized protein</fullName>
    </submittedName>
</protein>
<feature type="region of interest" description="Disordered" evidence="1">
    <location>
        <begin position="1"/>
        <end position="24"/>
    </location>
</feature>
<comment type="caution">
    <text evidence="2">The sequence shown here is derived from an EMBL/GenBank/DDBJ whole genome shotgun (WGS) entry which is preliminary data.</text>
</comment>
<keyword evidence="3" id="KW-1185">Reference proteome</keyword>
<proteinExistence type="predicted"/>
<gene>
    <name evidence="2" type="ORF">LEP1GSC108_1455</name>
</gene>